<sequence>MEGQRTNKKKGTAQISSHFLLSSAGIADQPQSQRRSAWWNVIFYYTGRCFRSAVRSPARDLFAVREVVGPDRK</sequence>
<accession>A0AAV4NTE2</accession>
<organism evidence="1 2">
    <name type="scientific">Caerostris extrusa</name>
    <name type="common">Bark spider</name>
    <name type="synonym">Caerostris bankana</name>
    <dbReference type="NCBI Taxonomy" id="172846"/>
    <lineage>
        <taxon>Eukaryota</taxon>
        <taxon>Metazoa</taxon>
        <taxon>Ecdysozoa</taxon>
        <taxon>Arthropoda</taxon>
        <taxon>Chelicerata</taxon>
        <taxon>Arachnida</taxon>
        <taxon>Araneae</taxon>
        <taxon>Araneomorphae</taxon>
        <taxon>Entelegynae</taxon>
        <taxon>Araneoidea</taxon>
        <taxon>Araneidae</taxon>
        <taxon>Caerostris</taxon>
    </lineage>
</organism>
<protein>
    <submittedName>
        <fullName evidence="1">Uncharacterized protein</fullName>
    </submittedName>
</protein>
<comment type="caution">
    <text evidence="1">The sequence shown here is derived from an EMBL/GenBank/DDBJ whole genome shotgun (WGS) entry which is preliminary data.</text>
</comment>
<proteinExistence type="predicted"/>
<dbReference type="Proteomes" id="UP001054945">
    <property type="component" value="Unassembled WGS sequence"/>
</dbReference>
<name>A0AAV4NTE2_CAEEX</name>
<keyword evidence="2" id="KW-1185">Reference proteome</keyword>
<reference evidence="1 2" key="1">
    <citation type="submission" date="2021-06" db="EMBL/GenBank/DDBJ databases">
        <title>Caerostris extrusa draft genome.</title>
        <authorList>
            <person name="Kono N."/>
            <person name="Arakawa K."/>
        </authorList>
    </citation>
    <scope>NUCLEOTIDE SEQUENCE [LARGE SCALE GENOMIC DNA]</scope>
</reference>
<gene>
    <name evidence="1" type="ORF">CEXT_701141</name>
</gene>
<dbReference type="EMBL" id="BPLR01003726">
    <property type="protein sequence ID" value="GIX87988.1"/>
    <property type="molecule type" value="Genomic_DNA"/>
</dbReference>
<evidence type="ECO:0000313" key="1">
    <source>
        <dbReference type="EMBL" id="GIX87988.1"/>
    </source>
</evidence>
<evidence type="ECO:0000313" key="2">
    <source>
        <dbReference type="Proteomes" id="UP001054945"/>
    </source>
</evidence>
<dbReference type="AlphaFoldDB" id="A0AAV4NTE2"/>